<keyword evidence="9" id="KW-0486">Methionine biosynthesis</keyword>
<evidence type="ECO:0000256" key="5">
    <source>
        <dbReference type="ARBA" id="ARBA00022630"/>
    </source>
</evidence>
<keyword evidence="6 12" id="KW-0274">FAD</keyword>
<keyword evidence="14" id="KW-1185">Reference proteome</keyword>
<dbReference type="OrthoDB" id="9812555at2"/>
<dbReference type="AlphaFoldDB" id="A0A511AXI0"/>
<evidence type="ECO:0000256" key="12">
    <source>
        <dbReference type="RuleBase" id="RU003862"/>
    </source>
</evidence>
<evidence type="ECO:0000256" key="3">
    <source>
        <dbReference type="ARBA" id="ARBA00006743"/>
    </source>
</evidence>
<organism evidence="13 14">
    <name type="scientific">Gluconobacter wancherniae NBRC 103581</name>
    <dbReference type="NCBI Taxonomy" id="656744"/>
    <lineage>
        <taxon>Bacteria</taxon>
        <taxon>Pseudomonadati</taxon>
        <taxon>Pseudomonadota</taxon>
        <taxon>Alphaproteobacteria</taxon>
        <taxon>Acetobacterales</taxon>
        <taxon>Acetobacteraceae</taxon>
        <taxon>Gluconobacter</taxon>
    </lineage>
</organism>
<keyword evidence="5 12" id="KW-0285">Flavoprotein</keyword>
<comment type="caution">
    <text evidence="13">The sequence shown here is derived from an EMBL/GenBank/DDBJ whole genome shotgun (WGS) entry which is preliminary data.</text>
</comment>
<dbReference type="PANTHER" id="PTHR45754:SF3">
    <property type="entry name" value="METHYLENETETRAHYDROFOLATE REDUCTASE (NADPH)"/>
    <property type="match status" value="1"/>
</dbReference>
<comment type="cofactor">
    <cofactor evidence="1 12">
        <name>FAD</name>
        <dbReference type="ChEBI" id="CHEBI:57692"/>
    </cofactor>
</comment>
<dbReference type="EC" id="1.5.1.54" evidence="12"/>
<protein>
    <recommendedName>
        <fullName evidence="12">Methylenetetrahydrofolate reductase</fullName>
        <ecNumber evidence="12">1.5.1.54</ecNumber>
    </recommendedName>
</protein>
<dbReference type="GO" id="GO:0106312">
    <property type="term" value="F:methylenetetrahydrofolate reductase (NADH) activity"/>
    <property type="evidence" value="ECO:0007669"/>
    <property type="project" value="UniProtKB-EC"/>
</dbReference>
<evidence type="ECO:0000256" key="11">
    <source>
        <dbReference type="ARBA" id="ARBA00048628"/>
    </source>
</evidence>
<dbReference type="GO" id="GO:0035999">
    <property type="term" value="P:tetrahydrofolate interconversion"/>
    <property type="evidence" value="ECO:0007669"/>
    <property type="project" value="UniProtKB-UniPathway"/>
</dbReference>
<dbReference type="Pfam" id="PF02219">
    <property type="entry name" value="MTHFR"/>
    <property type="match status" value="1"/>
</dbReference>
<evidence type="ECO:0000256" key="7">
    <source>
        <dbReference type="ARBA" id="ARBA00023002"/>
    </source>
</evidence>
<dbReference type="InterPro" id="IPR004620">
    <property type="entry name" value="MTHF_reductase_bac"/>
</dbReference>
<evidence type="ECO:0000256" key="6">
    <source>
        <dbReference type="ARBA" id="ARBA00022827"/>
    </source>
</evidence>
<reference evidence="13 14" key="1">
    <citation type="submission" date="2019-07" db="EMBL/GenBank/DDBJ databases">
        <title>Whole genome shotgun sequence of Gluconobacter wancherniae NBRC 103581.</title>
        <authorList>
            <person name="Hosoyama A."/>
            <person name="Uohara A."/>
            <person name="Ohji S."/>
            <person name="Ichikawa N."/>
        </authorList>
    </citation>
    <scope>NUCLEOTIDE SEQUENCE [LARGE SCALE GENOMIC DNA]</scope>
    <source>
        <strain evidence="13 14">NBRC 103581</strain>
    </source>
</reference>
<comment type="pathway">
    <text evidence="10">Amino-acid biosynthesis; L-methionine biosynthesis via de novo pathway.</text>
</comment>
<dbReference type="SUPFAM" id="SSF51730">
    <property type="entry name" value="FAD-linked oxidoreductase"/>
    <property type="match status" value="1"/>
</dbReference>
<evidence type="ECO:0000256" key="9">
    <source>
        <dbReference type="ARBA" id="ARBA00023167"/>
    </source>
</evidence>
<dbReference type="RefSeq" id="WP_146792976.1">
    <property type="nucleotide sequence ID" value="NZ_BARC01000005.1"/>
</dbReference>
<comment type="similarity">
    <text evidence="3 12">Belongs to the methylenetetrahydrofolate reductase family.</text>
</comment>
<proteinExistence type="inferred from homology"/>
<dbReference type="GO" id="GO:0009086">
    <property type="term" value="P:methionine biosynthetic process"/>
    <property type="evidence" value="ECO:0007669"/>
    <property type="project" value="UniProtKB-KW"/>
</dbReference>
<dbReference type="GO" id="GO:0005829">
    <property type="term" value="C:cytosol"/>
    <property type="evidence" value="ECO:0007669"/>
    <property type="project" value="InterPro"/>
</dbReference>
<dbReference type="UniPathway" id="UPA00193"/>
<evidence type="ECO:0000256" key="8">
    <source>
        <dbReference type="ARBA" id="ARBA00023027"/>
    </source>
</evidence>
<keyword evidence="4" id="KW-0028">Amino-acid biosynthesis</keyword>
<dbReference type="PANTHER" id="PTHR45754">
    <property type="entry name" value="METHYLENETETRAHYDROFOLATE REDUCTASE"/>
    <property type="match status" value="1"/>
</dbReference>
<comment type="pathway">
    <text evidence="2 12">One-carbon metabolism; tetrahydrofolate interconversion.</text>
</comment>
<dbReference type="InterPro" id="IPR003171">
    <property type="entry name" value="Mehydrof_redctse-like"/>
</dbReference>
<sequence length="292" mass="31534">MPAQTRTVAGPEISFEFFPAKTEKGAESLLQTSRTLAGFGPRFMSVTYGAGGSTRDRTLSTLKDMVRETGVPMAGHLTCVGASKGEVEAVARAYWDAGVKHIVALRGDPPPEANGVYTPHPQGYVGAVDLIEGLRKIAPFEISVAAYPEAHPAALSPEADLAHLKAKLDAGGDRAITQFFFEASTFLRFRDRAARIGITKPIVPGILPIGSVAQAWKFADMCGASVPAWMRDLFDGLDERPQTRALVAATVADRLCQELRAEGVEHFHFYTLNHADTSYALCRLQGRNMQSS</sequence>
<dbReference type="EMBL" id="BJUZ01000001">
    <property type="protein sequence ID" value="GEK92332.1"/>
    <property type="molecule type" value="Genomic_DNA"/>
</dbReference>
<dbReference type="CDD" id="cd00537">
    <property type="entry name" value="MTHFR"/>
    <property type="match status" value="1"/>
</dbReference>
<keyword evidence="8" id="KW-0520">NAD</keyword>
<dbReference type="Proteomes" id="UP000321230">
    <property type="component" value="Unassembled WGS sequence"/>
</dbReference>
<evidence type="ECO:0000256" key="10">
    <source>
        <dbReference type="ARBA" id="ARBA00034478"/>
    </source>
</evidence>
<dbReference type="NCBIfam" id="TIGR00676">
    <property type="entry name" value="fadh2"/>
    <property type="match status" value="1"/>
</dbReference>
<evidence type="ECO:0000256" key="4">
    <source>
        <dbReference type="ARBA" id="ARBA00022605"/>
    </source>
</evidence>
<keyword evidence="7 12" id="KW-0560">Oxidoreductase</keyword>
<dbReference type="GO" id="GO:0071949">
    <property type="term" value="F:FAD binding"/>
    <property type="evidence" value="ECO:0007669"/>
    <property type="project" value="TreeGrafter"/>
</dbReference>
<evidence type="ECO:0000313" key="14">
    <source>
        <dbReference type="Proteomes" id="UP000321230"/>
    </source>
</evidence>
<evidence type="ECO:0000256" key="2">
    <source>
        <dbReference type="ARBA" id="ARBA00004777"/>
    </source>
</evidence>
<evidence type="ECO:0000256" key="1">
    <source>
        <dbReference type="ARBA" id="ARBA00001974"/>
    </source>
</evidence>
<gene>
    <name evidence="13" type="ORF">GWA01_01020</name>
</gene>
<dbReference type="Gene3D" id="3.20.20.220">
    <property type="match status" value="1"/>
</dbReference>
<dbReference type="InterPro" id="IPR029041">
    <property type="entry name" value="FAD-linked_oxidoreductase-like"/>
</dbReference>
<evidence type="ECO:0000313" key="13">
    <source>
        <dbReference type="EMBL" id="GEK92332.1"/>
    </source>
</evidence>
<comment type="catalytic activity">
    <reaction evidence="11">
        <text>(6S)-5-methyl-5,6,7,8-tetrahydrofolate + NAD(+) = (6R)-5,10-methylene-5,6,7,8-tetrahydrofolate + NADH + H(+)</text>
        <dbReference type="Rhea" id="RHEA:19821"/>
        <dbReference type="ChEBI" id="CHEBI:15378"/>
        <dbReference type="ChEBI" id="CHEBI:15636"/>
        <dbReference type="ChEBI" id="CHEBI:18608"/>
        <dbReference type="ChEBI" id="CHEBI:57540"/>
        <dbReference type="ChEBI" id="CHEBI:57945"/>
        <dbReference type="EC" id="1.5.1.54"/>
    </reaction>
    <physiologicalReaction direction="right-to-left" evidence="11">
        <dbReference type="Rhea" id="RHEA:19823"/>
    </physiologicalReaction>
</comment>
<accession>A0A511AXI0</accession>
<name>A0A511AXI0_9PROT</name>